<name>X1M489_9ZZZZ</name>
<dbReference type="AlphaFoldDB" id="X1M489"/>
<gene>
    <name evidence="1" type="ORF">S06H3_15826</name>
</gene>
<sequence>MTESENIERVVRALAKVPPKDLLIIELANRFTRYGQLDNDALADAQPEVNMAIAEAKMYGAYTIQAVDTLEHLEAIPEDVGPGHHSIPE</sequence>
<comment type="caution">
    <text evidence="1">The sequence shown here is derived from an EMBL/GenBank/DDBJ whole genome shotgun (WGS) entry which is preliminary data.</text>
</comment>
<evidence type="ECO:0000313" key="1">
    <source>
        <dbReference type="EMBL" id="GAI12901.1"/>
    </source>
</evidence>
<organism evidence="1">
    <name type="scientific">marine sediment metagenome</name>
    <dbReference type="NCBI Taxonomy" id="412755"/>
    <lineage>
        <taxon>unclassified sequences</taxon>
        <taxon>metagenomes</taxon>
        <taxon>ecological metagenomes</taxon>
    </lineage>
</organism>
<dbReference type="EMBL" id="BARV01007799">
    <property type="protein sequence ID" value="GAI12901.1"/>
    <property type="molecule type" value="Genomic_DNA"/>
</dbReference>
<protein>
    <submittedName>
        <fullName evidence="1">Uncharacterized protein</fullName>
    </submittedName>
</protein>
<proteinExistence type="predicted"/>
<accession>X1M489</accession>
<reference evidence="1" key="1">
    <citation type="journal article" date="2014" name="Front. Microbiol.">
        <title>High frequency of phylogenetically diverse reductive dehalogenase-homologous genes in deep subseafloor sedimentary metagenomes.</title>
        <authorList>
            <person name="Kawai M."/>
            <person name="Futagami T."/>
            <person name="Toyoda A."/>
            <person name="Takaki Y."/>
            <person name="Nishi S."/>
            <person name="Hori S."/>
            <person name="Arai W."/>
            <person name="Tsubouchi T."/>
            <person name="Morono Y."/>
            <person name="Uchiyama I."/>
            <person name="Ito T."/>
            <person name="Fujiyama A."/>
            <person name="Inagaki F."/>
            <person name="Takami H."/>
        </authorList>
    </citation>
    <scope>NUCLEOTIDE SEQUENCE</scope>
    <source>
        <strain evidence="1">Expedition CK06-06</strain>
    </source>
</reference>